<dbReference type="Pfam" id="PF07714">
    <property type="entry name" value="PK_Tyr_Ser-Thr"/>
    <property type="match status" value="1"/>
</dbReference>
<dbReference type="Proteomes" id="UP000594263">
    <property type="component" value="Unplaced"/>
</dbReference>
<comment type="similarity">
    <text evidence="1">Belongs to the heat shock protein 90 family.</text>
</comment>
<dbReference type="Pfam" id="PF00183">
    <property type="entry name" value="HSP90"/>
    <property type="match status" value="1"/>
</dbReference>
<dbReference type="Gramene" id="Kaladp0028s0100.1.v1.1">
    <property type="protein sequence ID" value="Kaladp0028s0100.1.v1.1.CDS.1"/>
    <property type="gene ID" value="Kaladp0028s0100.v1.1"/>
</dbReference>
<sequence length="578" mass="67616">MAVFKVSLILQYNYSTVEKIAEHVELHPPPLVHGLETPGIHCMPSVCENVTVKFHTYFVSSWNLRIHQGVQDSLVWAAKPPPLPPEITLHVTNMILGEPFSSKLEVRRLDKSAYHIKSCHTPWFFTQADTDVQPYAFIIKSKGICHIDYSYQQGKAIDMTCILDKHFEDCYIIGMSSTVDMGQVPLCKHSHISWDAIEAKGLSWFEIPWGRFFEVIYLFWIFDWIIVEICRSESEWIVTHNWEEHLVVKYLCVEGQLEFKAMLFVLRRAPFDWFDTKKKPNDVKLYVRRVFNLYNCEQNKIDMVIRKNLVKECIALCQEIAENKEEYYKFNEALFENMNLDIYKNSQNKMKLAELLTYHFTKSGDEMSSLKDYVSRTKEGQNDIYNITGESKKVYENSLFIEKLRKKGCEVHFMVDAIVGYVIRLLKLATKDFCPDNLFEEGGFRSVFKGWVEQETLAASKLRTGGLVMAIQKLDNESCQGHREWLAEVNFWGQLHQLNLVKLLGCCLEIEQRLLVYEFMSRGSLESHLFMPRWCCYFSYIQIFGKIEISVFSSPRPPEFGLLLLNLEDKVLRRRMQC</sequence>
<dbReference type="GO" id="GO:0004672">
    <property type="term" value="F:protein kinase activity"/>
    <property type="evidence" value="ECO:0007669"/>
    <property type="project" value="InterPro"/>
</dbReference>
<dbReference type="InterPro" id="IPR001245">
    <property type="entry name" value="Ser-Thr/Tyr_kinase_cat_dom"/>
</dbReference>
<evidence type="ECO:0000259" key="3">
    <source>
        <dbReference type="Pfam" id="PF07714"/>
    </source>
</evidence>
<dbReference type="EnsemblPlants" id="Kaladp0028s0100.1.v1.1">
    <property type="protein sequence ID" value="Kaladp0028s0100.1.v1.1.CDS.1"/>
    <property type="gene ID" value="Kaladp0028s0100.v1.1"/>
</dbReference>
<dbReference type="GO" id="GO:0005524">
    <property type="term" value="F:ATP binding"/>
    <property type="evidence" value="ECO:0007669"/>
    <property type="project" value="InterPro"/>
</dbReference>
<reference evidence="4" key="1">
    <citation type="submission" date="2021-01" db="UniProtKB">
        <authorList>
            <consortium name="EnsemblPlants"/>
        </authorList>
    </citation>
    <scope>IDENTIFICATION</scope>
</reference>
<keyword evidence="2" id="KW-0143">Chaperone</keyword>
<dbReference type="SUPFAM" id="SSF54211">
    <property type="entry name" value="Ribosomal protein S5 domain 2-like"/>
    <property type="match status" value="1"/>
</dbReference>
<dbReference type="SUPFAM" id="SSF56112">
    <property type="entry name" value="Protein kinase-like (PK-like)"/>
    <property type="match status" value="1"/>
</dbReference>
<dbReference type="InterPro" id="IPR001404">
    <property type="entry name" value="Hsp90_fam"/>
</dbReference>
<feature type="domain" description="Serine-threonine/tyrosine-protein kinase catalytic" evidence="3">
    <location>
        <begin position="440"/>
        <end position="529"/>
    </location>
</feature>
<dbReference type="PANTHER" id="PTHR11528">
    <property type="entry name" value="HEAT SHOCK PROTEIN 90 FAMILY MEMBER"/>
    <property type="match status" value="1"/>
</dbReference>
<keyword evidence="5" id="KW-1185">Reference proteome</keyword>
<protein>
    <recommendedName>
        <fullName evidence="3">Serine-threonine/tyrosine-protein kinase catalytic domain-containing protein</fullName>
    </recommendedName>
</protein>
<evidence type="ECO:0000313" key="4">
    <source>
        <dbReference type="EnsemblPlants" id="Kaladp0028s0100.1.v1.1.CDS.1"/>
    </source>
</evidence>
<organism evidence="4 5">
    <name type="scientific">Kalanchoe fedtschenkoi</name>
    <name type="common">Lavender scallops</name>
    <name type="synonym">South American air plant</name>
    <dbReference type="NCBI Taxonomy" id="63787"/>
    <lineage>
        <taxon>Eukaryota</taxon>
        <taxon>Viridiplantae</taxon>
        <taxon>Streptophyta</taxon>
        <taxon>Embryophyta</taxon>
        <taxon>Tracheophyta</taxon>
        <taxon>Spermatophyta</taxon>
        <taxon>Magnoliopsida</taxon>
        <taxon>eudicotyledons</taxon>
        <taxon>Gunneridae</taxon>
        <taxon>Pentapetalae</taxon>
        <taxon>Saxifragales</taxon>
        <taxon>Crassulaceae</taxon>
        <taxon>Kalanchoe</taxon>
    </lineage>
</organism>
<dbReference type="Gene3D" id="3.40.50.11260">
    <property type="match status" value="1"/>
</dbReference>
<dbReference type="GO" id="GO:0051082">
    <property type="term" value="F:unfolded protein binding"/>
    <property type="evidence" value="ECO:0007669"/>
    <property type="project" value="InterPro"/>
</dbReference>
<dbReference type="Gene3D" id="3.30.200.20">
    <property type="entry name" value="Phosphorylase Kinase, domain 1"/>
    <property type="match status" value="1"/>
</dbReference>
<proteinExistence type="inferred from homology"/>
<name>A0A7N0TA65_KALFE</name>
<accession>A0A7N0TA65</accession>
<dbReference type="GO" id="GO:0140662">
    <property type="term" value="F:ATP-dependent protein folding chaperone"/>
    <property type="evidence" value="ECO:0007669"/>
    <property type="project" value="InterPro"/>
</dbReference>
<dbReference type="GO" id="GO:0016887">
    <property type="term" value="F:ATP hydrolysis activity"/>
    <property type="evidence" value="ECO:0007669"/>
    <property type="project" value="InterPro"/>
</dbReference>
<dbReference type="InterPro" id="IPR020568">
    <property type="entry name" value="Ribosomal_Su5_D2-typ_SF"/>
</dbReference>
<evidence type="ECO:0000256" key="2">
    <source>
        <dbReference type="ARBA" id="ARBA00023186"/>
    </source>
</evidence>
<evidence type="ECO:0000256" key="1">
    <source>
        <dbReference type="ARBA" id="ARBA00008239"/>
    </source>
</evidence>
<dbReference type="InterPro" id="IPR011009">
    <property type="entry name" value="Kinase-like_dom_sf"/>
</dbReference>
<evidence type="ECO:0000313" key="5">
    <source>
        <dbReference type="Proteomes" id="UP000594263"/>
    </source>
</evidence>
<dbReference type="Gene3D" id="3.30.230.80">
    <property type="match status" value="2"/>
</dbReference>
<dbReference type="AlphaFoldDB" id="A0A7N0TA65"/>